<keyword evidence="3" id="KW-1185">Reference proteome</keyword>
<dbReference type="PANTHER" id="PTHR24148:SF73">
    <property type="entry name" value="HET DOMAIN PROTEIN (AFU_ORTHOLOGUE AFUA_8G01020)"/>
    <property type="match status" value="1"/>
</dbReference>
<comment type="caution">
    <text evidence="2">The sequence shown here is derived from an EMBL/GenBank/DDBJ whole genome shotgun (WGS) entry which is preliminary data.</text>
</comment>
<dbReference type="Proteomes" id="UP001595075">
    <property type="component" value="Unassembled WGS sequence"/>
</dbReference>
<dbReference type="InterPro" id="IPR052895">
    <property type="entry name" value="HetReg/Transcr_Mod"/>
</dbReference>
<proteinExistence type="predicted"/>
<gene>
    <name evidence="2" type="ORF">VTL71DRAFT_1135</name>
</gene>
<feature type="domain" description="Heterokaryon incompatibility" evidence="1">
    <location>
        <begin position="52"/>
        <end position="197"/>
    </location>
</feature>
<evidence type="ECO:0000259" key="1">
    <source>
        <dbReference type="Pfam" id="PF06985"/>
    </source>
</evidence>
<dbReference type="Pfam" id="PF06985">
    <property type="entry name" value="HET"/>
    <property type="match status" value="1"/>
</dbReference>
<sequence>MALPQYQHDPITSPGTFRLIRLKPSASLEAELHCDLIHVTIEACTQDIVDHYIALSYVWGDPSLDCSIGVNGQPLAITASLHCALRYIRDDKRVVRIWADGICINQMNIEDRNVQVAMMGSIYSGATHTIIFLGEPTPELELTMQMLQSAGINNASGELPPGSSGLSMADAEKALSTSIEDNILCRPWFSRVWVLQELVLSISPWIQGGKFRVKWDEFSRLVSRPGSQDTWQPDSRSLMDGMCNIRRRFQARNLSRKDPNWTQTIGAVPIQSTKPHAELYEMLVSRRGSGVTDPRDMLFAHLGLTSNFTQRSISIDYSKTIAEVYEEITILSLENDENLSILSDVEEAPSRDRREGLPSWVVDWQRTGKIKQDGTQVIAENSRLASQRRRSWYGKFIRPVTAIPHVLAIVGWDLGRVASIVSPSSWPVISFHEDSPSKQDYTPEGALHGIITEWVGDSEERAPAIFLAFLERHVTALLPSWTAVQALDRRKLSRKPNLSRYQNGDPRVRFNYSVPGFRISWLQQALKARFPVAESRNEATYVSRGKKKHRDRWNAEEFLLMRETLADIITLYILNALESLLRGIILGQRCAILESGHFAQVPAKARVGHHIFRTLGEDRMLLLEEHQADPTLRERFPVLLEICGTDLENDDKAAVKQKPVQTFKLVASTVSCEVYDGDMLEALTYQIDMKSGLAEKEKKETEALRLITLH</sequence>
<name>A0ABR4D250_9HELO</name>
<reference evidence="2 3" key="1">
    <citation type="journal article" date="2024" name="Commun. Biol.">
        <title>Comparative genomic analysis of thermophilic fungi reveals convergent evolutionary adaptations and gene losses.</title>
        <authorList>
            <person name="Steindorff A.S."/>
            <person name="Aguilar-Pontes M.V."/>
            <person name="Robinson A.J."/>
            <person name="Andreopoulos B."/>
            <person name="LaButti K."/>
            <person name="Kuo A."/>
            <person name="Mondo S."/>
            <person name="Riley R."/>
            <person name="Otillar R."/>
            <person name="Haridas S."/>
            <person name="Lipzen A."/>
            <person name="Grimwood J."/>
            <person name="Schmutz J."/>
            <person name="Clum A."/>
            <person name="Reid I.D."/>
            <person name="Moisan M.C."/>
            <person name="Butler G."/>
            <person name="Nguyen T.T.M."/>
            <person name="Dewar K."/>
            <person name="Conant G."/>
            <person name="Drula E."/>
            <person name="Henrissat B."/>
            <person name="Hansel C."/>
            <person name="Singer S."/>
            <person name="Hutchinson M.I."/>
            <person name="de Vries R.P."/>
            <person name="Natvig D.O."/>
            <person name="Powell A.J."/>
            <person name="Tsang A."/>
            <person name="Grigoriev I.V."/>
        </authorList>
    </citation>
    <scope>NUCLEOTIDE SEQUENCE [LARGE SCALE GENOMIC DNA]</scope>
    <source>
        <strain evidence="2 3">CBS 494.80</strain>
    </source>
</reference>
<evidence type="ECO:0000313" key="3">
    <source>
        <dbReference type="Proteomes" id="UP001595075"/>
    </source>
</evidence>
<dbReference type="InterPro" id="IPR010730">
    <property type="entry name" value="HET"/>
</dbReference>
<dbReference type="PANTHER" id="PTHR24148">
    <property type="entry name" value="ANKYRIN REPEAT DOMAIN-CONTAINING PROTEIN 39 HOMOLOG-RELATED"/>
    <property type="match status" value="1"/>
</dbReference>
<dbReference type="EMBL" id="JAZHXI010000001">
    <property type="protein sequence ID" value="KAL2076192.1"/>
    <property type="molecule type" value="Genomic_DNA"/>
</dbReference>
<organism evidence="2 3">
    <name type="scientific">Oculimacula yallundae</name>
    <dbReference type="NCBI Taxonomy" id="86028"/>
    <lineage>
        <taxon>Eukaryota</taxon>
        <taxon>Fungi</taxon>
        <taxon>Dikarya</taxon>
        <taxon>Ascomycota</taxon>
        <taxon>Pezizomycotina</taxon>
        <taxon>Leotiomycetes</taxon>
        <taxon>Helotiales</taxon>
        <taxon>Ploettnerulaceae</taxon>
        <taxon>Oculimacula</taxon>
    </lineage>
</organism>
<protein>
    <recommendedName>
        <fullName evidence="1">Heterokaryon incompatibility domain-containing protein</fullName>
    </recommendedName>
</protein>
<accession>A0ABR4D250</accession>
<evidence type="ECO:0000313" key="2">
    <source>
        <dbReference type="EMBL" id="KAL2076192.1"/>
    </source>
</evidence>